<dbReference type="AlphaFoldDB" id="A0AAU8DYL6"/>
<protein>
    <submittedName>
        <fullName evidence="1">Uncharacterized protein</fullName>
    </submittedName>
</protein>
<reference evidence="1" key="1">
    <citation type="submission" date="2024-06" db="EMBL/GenBank/DDBJ databases">
        <title>The Caenorhabditis elegans bacterial microbiome influences microsporidia infection through nutrient limitation and inhibiting parasite invasion.</title>
        <authorList>
            <person name="Tamim El Jarkass H."/>
            <person name="Castelblanco S."/>
            <person name="Kaur M."/>
            <person name="Wan Y.C."/>
            <person name="Ellis A.E."/>
            <person name="Sheldon R.D."/>
            <person name="Lien E.C."/>
            <person name="Burton N.O."/>
            <person name="Wright G.D."/>
            <person name="Reinke A.W."/>
        </authorList>
    </citation>
    <scope>NUCLEOTIDE SEQUENCE</scope>
    <source>
        <strain evidence="1">MYb327</strain>
    </source>
</reference>
<evidence type="ECO:0000313" key="1">
    <source>
        <dbReference type="EMBL" id="XCG72144.1"/>
    </source>
</evidence>
<dbReference type="RefSeq" id="WP_339552790.1">
    <property type="nucleotide sequence ID" value="NZ_CP159258.1"/>
</dbReference>
<name>A0AAU8DYL6_9PSED</name>
<organism evidence="1">
    <name type="scientific">Pseudomonas sp. MYb327</name>
    <dbReference type="NCBI Taxonomy" id="2745230"/>
    <lineage>
        <taxon>Bacteria</taxon>
        <taxon>Pseudomonadati</taxon>
        <taxon>Pseudomonadota</taxon>
        <taxon>Gammaproteobacteria</taxon>
        <taxon>Pseudomonadales</taxon>
        <taxon>Pseudomonadaceae</taxon>
        <taxon>Pseudomonas</taxon>
    </lineage>
</organism>
<proteinExistence type="predicted"/>
<accession>A0AAU8DYL6</accession>
<sequence>MDYLRHPAIHKFRTIVFGYSLLFRGGFQSRNDFALWCDHWWLTRHPYTPKRSKPNAKWFGLLRGAWPREPCASELIEDFPLLAQVLDDPLWTVLDWEGNAADLAIGFIRRVRINDAPLLPFSNKVMETLCGCPDWRRLAFLVALLRTRSTQYLFHRLWLQKNFACYVELVCLTVPFCACCSELHRHLNALYLLGELGAVDHWPQDPHSFFIALEGQEALWATLAKMNWFHEMDTFSVTMLWCVAAAHPLLLPRFAQEEYDCPPGILQRVHTTLSTQANTLINLID</sequence>
<dbReference type="EMBL" id="CP159258">
    <property type="protein sequence ID" value="XCG72144.1"/>
    <property type="molecule type" value="Genomic_DNA"/>
</dbReference>
<gene>
    <name evidence="1" type="ORF">ABVN21_15360</name>
</gene>